<keyword evidence="3" id="KW-1185">Reference proteome</keyword>
<dbReference type="RefSeq" id="WP_056948577.1">
    <property type="nucleotide sequence ID" value="NZ_AZEE01000029.1"/>
</dbReference>
<protein>
    <submittedName>
        <fullName evidence="2">Acetyltransferase</fullName>
    </submittedName>
</protein>
<dbReference type="PROSITE" id="PS51186">
    <property type="entry name" value="GNAT"/>
    <property type="match status" value="1"/>
</dbReference>
<dbReference type="InterPro" id="IPR052564">
    <property type="entry name" value="N-acetyltrans/Recomb-assoc"/>
</dbReference>
<feature type="domain" description="N-acetyltransferase" evidence="1">
    <location>
        <begin position="9"/>
        <end position="159"/>
    </location>
</feature>
<dbReference type="PANTHER" id="PTHR43451:SF1">
    <property type="entry name" value="ACETYLTRANSFERASE"/>
    <property type="match status" value="1"/>
</dbReference>
<dbReference type="GO" id="GO:0016747">
    <property type="term" value="F:acyltransferase activity, transferring groups other than amino-acyl groups"/>
    <property type="evidence" value="ECO:0007669"/>
    <property type="project" value="InterPro"/>
</dbReference>
<dbReference type="AlphaFoldDB" id="A0A0R1M0Y5"/>
<dbReference type="OrthoDB" id="424368at2"/>
<keyword evidence="2" id="KW-0808">Transferase</keyword>
<dbReference type="STRING" id="1423776.FD04_GL001659"/>
<dbReference type="InterPro" id="IPR000182">
    <property type="entry name" value="GNAT_dom"/>
</dbReference>
<dbReference type="PATRIC" id="fig|1423776.4.peg.1680"/>
<dbReference type="SUPFAM" id="SSF55729">
    <property type="entry name" value="Acyl-CoA N-acyltransferases (Nat)"/>
    <property type="match status" value="1"/>
</dbReference>
<reference evidence="2 3" key="1">
    <citation type="journal article" date="2015" name="Genome Announc.">
        <title>Expanding the biotechnology potential of lactobacilli through comparative genomics of 213 strains and associated genera.</title>
        <authorList>
            <person name="Sun Z."/>
            <person name="Harris H.M."/>
            <person name="McCann A."/>
            <person name="Guo C."/>
            <person name="Argimon S."/>
            <person name="Zhang W."/>
            <person name="Yang X."/>
            <person name="Jeffery I.B."/>
            <person name="Cooney J.C."/>
            <person name="Kagawa T.F."/>
            <person name="Liu W."/>
            <person name="Song Y."/>
            <person name="Salvetti E."/>
            <person name="Wrobel A."/>
            <person name="Rasinkangas P."/>
            <person name="Parkhill J."/>
            <person name="Rea M.C."/>
            <person name="O'Sullivan O."/>
            <person name="Ritari J."/>
            <person name="Douillard F.P."/>
            <person name="Paul Ross R."/>
            <person name="Yang R."/>
            <person name="Briner A.E."/>
            <person name="Felis G.E."/>
            <person name="de Vos W.M."/>
            <person name="Barrangou R."/>
            <person name="Klaenhammer T.R."/>
            <person name="Caufield P.W."/>
            <person name="Cui Y."/>
            <person name="Zhang H."/>
            <person name="O'Toole P.W."/>
        </authorList>
    </citation>
    <scope>NUCLEOTIDE SEQUENCE [LARGE SCALE GENOMIC DNA]</scope>
    <source>
        <strain evidence="2 3">DSM 19909</strain>
    </source>
</reference>
<dbReference type="Gene3D" id="3.40.630.30">
    <property type="match status" value="1"/>
</dbReference>
<proteinExistence type="predicted"/>
<evidence type="ECO:0000313" key="2">
    <source>
        <dbReference type="EMBL" id="KRK97623.1"/>
    </source>
</evidence>
<comment type="caution">
    <text evidence="2">The sequence shown here is derived from an EMBL/GenBank/DDBJ whole genome shotgun (WGS) entry which is preliminary data.</text>
</comment>
<dbReference type="CDD" id="cd04301">
    <property type="entry name" value="NAT_SF"/>
    <property type="match status" value="1"/>
</dbReference>
<dbReference type="PANTHER" id="PTHR43451">
    <property type="entry name" value="ACETYLTRANSFERASE (GNAT) FAMILY PROTEIN"/>
    <property type="match status" value="1"/>
</dbReference>
<dbReference type="InterPro" id="IPR016181">
    <property type="entry name" value="Acyl_CoA_acyltransferase"/>
</dbReference>
<dbReference type="EMBL" id="AZEE01000029">
    <property type="protein sequence ID" value="KRK97623.1"/>
    <property type="molecule type" value="Genomic_DNA"/>
</dbReference>
<evidence type="ECO:0000259" key="1">
    <source>
        <dbReference type="PROSITE" id="PS51186"/>
    </source>
</evidence>
<evidence type="ECO:0000313" key="3">
    <source>
        <dbReference type="Proteomes" id="UP000051160"/>
    </source>
</evidence>
<name>A0A0R1M0Y5_9LACO</name>
<sequence>MAQISHGPVRIRPYQPTDAASTRDLFQTTVHRINVADYTPTQIEAWAKRPVSMVAWHESLMAHTTMVAVDAAGTILGFADMAADGYLDRLFISYLHQRQGYASALLEALERTVPSSRYYTYASITALPFFEAHGFVVLRPNIATIGEIEFRNYLMEKAK</sequence>
<gene>
    <name evidence="2" type="ORF">FD04_GL001659</name>
</gene>
<dbReference type="Pfam" id="PF13673">
    <property type="entry name" value="Acetyltransf_10"/>
    <property type="match status" value="1"/>
</dbReference>
<dbReference type="Proteomes" id="UP000051160">
    <property type="component" value="Unassembled WGS sequence"/>
</dbReference>
<organism evidence="2 3">
    <name type="scientific">Secundilactobacillus odoratitofui DSM 19909 = JCM 15043</name>
    <dbReference type="NCBI Taxonomy" id="1423776"/>
    <lineage>
        <taxon>Bacteria</taxon>
        <taxon>Bacillati</taxon>
        <taxon>Bacillota</taxon>
        <taxon>Bacilli</taxon>
        <taxon>Lactobacillales</taxon>
        <taxon>Lactobacillaceae</taxon>
        <taxon>Secundilactobacillus</taxon>
    </lineage>
</organism>
<accession>A0A0R1M0Y5</accession>